<dbReference type="NCBIfam" id="NF041023">
    <property type="entry name" value="PP0621_fam"/>
    <property type="match status" value="1"/>
</dbReference>
<proteinExistence type="predicted"/>
<organism evidence="1 2">
    <name type="scientific">Noviherbaspirillum suwonense</name>
    <dbReference type="NCBI Taxonomy" id="1224511"/>
    <lineage>
        <taxon>Bacteria</taxon>
        <taxon>Pseudomonadati</taxon>
        <taxon>Pseudomonadota</taxon>
        <taxon>Betaproteobacteria</taxon>
        <taxon>Burkholderiales</taxon>
        <taxon>Oxalobacteraceae</taxon>
        <taxon>Noviherbaspirillum</taxon>
    </lineage>
</organism>
<dbReference type="EMBL" id="FXUL01000001">
    <property type="protein sequence ID" value="SMP41008.1"/>
    <property type="molecule type" value="Genomic_DNA"/>
</dbReference>
<keyword evidence="2" id="KW-1185">Reference proteome</keyword>
<evidence type="ECO:0000313" key="2">
    <source>
        <dbReference type="Proteomes" id="UP001158049"/>
    </source>
</evidence>
<dbReference type="InterPro" id="IPR049708">
    <property type="entry name" value="PP0621-like"/>
</dbReference>
<name>A0ABY1PQE0_9BURK</name>
<dbReference type="Proteomes" id="UP001158049">
    <property type="component" value="Unassembled WGS sequence"/>
</dbReference>
<protein>
    <submittedName>
        <fullName evidence="1">Uncharacterized protein</fullName>
    </submittedName>
</protein>
<sequence length="76" mass="8342">MKFFIWGVIVALVVLWVLRPKSLRSSGAKPRPAVGATEAMLECAECHTYFPASEAQTAADGAVFCCDQHRRLHASH</sequence>
<reference evidence="1 2" key="1">
    <citation type="submission" date="2017-05" db="EMBL/GenBank/DDBJ databases">
        <authorList>
            <person name="Varghese N."/>
            <person name="Submissions S."/>
        </authorList>
    </citation>
    <scope>NUCLEOTIDE SEQUENCE [LARGE SCALE GENOMIC DNA]</scope>
    <source>
        <strain evidence="1 2">DSM 26001</strain>
    </source>
</reference>
<evidence type="ECO:0000313" key="1">
    <source>
        <dbReference type="EMBL" id="SMP41008.1"/>
    </source>
</evidence>
<accession>A0ABY1PQE0</accession>
<comment type="caution">
    <text evidence="1">The sequence shown here is derived from an EMBL/GenBank/DDBJ whole genome shotgun (WGS) entry which is preliminary data.</text>
</comment>
<dbReference type="RefSeq" id="WP_283440207.1">
    <property type="nucleotide sequence ID" value="NZ_FXUL01000001.1"/>
</dbReference>
<gene>
    <name evidence="1" type="ORF">SAMN06295970_10142</name>
</gene>